<dbReference type="EMBL" id="CP002582">
    <property type="protein sequence ID" value="ADZ83014.1"/>
    <property type="molecule type" value="Genomic_DNA"/>
</dbReference>
<organism evidence="1 2">
    <name type="scientific">Cellulosilyticum lentocellum (strain ATCC 49066 / DSM 5427 / NCIMB 11756 / RHM5)</name>
    <name type="common">Clostridium lentocellum</name>
    <dbReference type="NCBI Taxonomy" id="642492"/>
    <lineage>
        <taxon>Bacteria</taxon>
        <taxon>Bacillati</taxon>
        <taxon>Bacillota</taxon>
        <taxon>Clostridia</taxon>
        <taxon>Lachnospirales</taxon>
        <taxon>Cellulosilyticaceae</taxon>
        <taxon>Cellulosilyticum</taxon>
    </lineage>
</organism>
<dbReference type="KEGG" id="cle:Clole_1287"/>
<keyword evidence="2" id="KW-1185">Reference proteome</keyword>
<dbReference type="AlphaFoldDB" id="F2JHB6"/>
<dbReference type="Proteomes" id="UP000008467">
    <property type="component" value="Chromosome"/>
</dbReference>
<proteinExistence type="predicted"/>
<gene>
    <name evidence="1" type="ordered locus">Clole_1287</name>
</gene>
<dbReference type="HOGENOM" id="CLU_2988218_0_0_9"/>
<dbReference type="STRING" id="642492.Clole_1287"/>
<sequence>MVDIEIFTVGLDEQLLKEILYRGRPLLLTELTYDEDKEILKIGISREEMTEHMDPMI</sequence>
<evidence type="ECO:0000313" key="2">
    <source>
        <dbReference type="Proteomes" id="UP000008467"/>
    </source>
</evidence>
<reference evidence="1 2" key="1">
    <citation type="journal article" date="2011" name="J. Bacteriol.">
        <title>Complete genome sequence of the cellulose-degrading bacterium Cellulosilyticum lentocellum.</title>
        <authorList>
            <consortium name="US DOE Joint Genome Institute"/>
            <person name="Miller D.A."/>
            <person name="Suen G."/>
            <person name="Bruce D."/>
            <person name="Copeland A."/>
            <person name="Cheng J.F."/>
            <person name="Detter C."/>
            <person name="Goodwin L.A."/>
            <person name="Han C.S."/>
            <person name="Hauser L.J."/>
            <person name="Land M.L."/>
            <person name="Lapidus A."/>
            <person name="Lucas S."/>
            <person name="Meincke L."/>
            <person name="Pitluck S."/>
            <person name="Tapia R."/>
            <person name="Teshima H."/>
            <person name="Woyke T."/>
            <person name="Fox B.G."/>
            <person name="Angert E.R."/>
            <person name="Currie C.R."/>
        </authorList>
    </citation>
    <scope>NUCLEOTIDE SEQUENCE [LARGE SCALE GENOMIC DNA]</scope>
    <source>
        <strain evidence="2">ATCC 49066 / DSM 5427 / NCIMB 11756 / RHM5</strain>
    </source>
</reference>
<accession>F2JHB6</accession>
<protein>
    <submittedName>
        <fullName evidence="1">Uncharacterized protein</fullName>
    </submittedName>
</protein>
<name>F2JHB6_CELLD</name>
<evidence type="ECO:0000313" key="1">
    <source>
        <dbReference type="EMBL" id="ADZ83014.1"/>
    </source>
</evidence>